<proteinExistence type="predicted"/>
<evidence type="ECO:0000313" key="2">
    <source>
        <dbReference type="Proteomes" id="UP000744676"/>
    </source>
</evidence>
<dbReference type="Proteomes" id="UP000744676">
    <property type="component" value="Unassembled WGS sequence"/>
</dbReference>
<name>A0ACB6V3N7_9ASCO</name>
<sequence length="434" mass="48869">MANGNSDENEDESLFVQSAEVPFDDLADAAMDELLQREQDAAAPFAPEDNELTPVEKARILNKQSQQQQVDTYRFFKTHPVTLSTVLPFQKEIVIKMLAKDSLLILGRGLGMVKIASNLIHAIDVAGNGLNDLDMSKPKDVRPTSKAEQSLVIVLGALDRELDTIKEELRELAIIDGISTIFPEDEDLVTDDISTPQTEQKPTKNRHRGVTVLKTDSRYTVEKRASLYAKGGVYIVTSRIFIVDILSNVIDPNLEIMETAFDDSTKTEEVEEDEDFEIVNVQDSVQILDSNDLILIHTYDKQNQEESLLQEISPSFIIMYEPDTTFIRRAEIYRSSNPYKQVRVYFMYYGMSVEEQRYLAAVRKEKDAFTRLVREKAGLPITIVNDLDTEDPEAVYKRLSKAGIAGNNNTKTRIAGGQIVNRLPLTFLVVAVVV</sequence>
<keyword evidence="2" id="KW-1185">Reference proteome</keyword>
<dbReference type="EMBL" id="QVQA01000076">
    <property type="protein sequence ID" value="KAF5096976.1"/>
    <property type="molecule type" value="Genomic_DNA"/>
</dbReference>
<accession>A0ACB6V3N7</accession>
<gene>
    <name evidence="1" type="ORF">D0Z00_002563</name>
</gene>
<evidence type="ECO:0000313" key="1">
    <source>
        <dbReference type="EMBL" id="KAF5096976.1"/>
    </source>
</evidence>
<reference evidence="1 2" key="1">
    <citation type="journal article" date="2020" name="Front. Microbiol.">
        <title>Phenotypic and Genetic Characterization of the Cheese Ripening Yeast Geotrichum candidum.</title>
        <authorList>
            <person name="Perkins V."/>
            <person name="Vignola S."/>
            <person name="Lessard M.H."/>
            <person name="Plante P.L."/>
            <person name="Corbeil J."/>
            <person name="Dugat-Bony E."/>
            <person name="Frenette M."/>
            <person name="Labrie S."/>
        </authorList>
    </citation>
    <scope>NUCLEOTIDE SEQUENCE [LARGE SCALE GENOMIC DNA]</scope>
    <source>
        <strain evidence="1 2">LMA-1147</strain>
    </source>
</reference>
<organism evidence="1 2">
    <name type="scientific">Geotrichum galactomycetum</name>
    <dbReference type="NCBI Taxonomy" id="27317"/>
    <lineage>
        <taxon>Eukaryota</taxon>
        <taxon>Fungi</taxon>
        <taxon>Dikarya</taxon>
        <taxon>Ascomycota</taxon>
        <taxon>Saccharomycotina</taxon>
        <taxon>Dipodascomycetes</taxon>
        <taxon>Dipodascales</taxon>
        <taxon>Dipodascaceae</taxon>
        <taxon>Geotrichum</taxon>
    </lineage>
</organism>
<comment type="caution">
    <text evidence="1">The sequence shown here is derived from an EMBL/GenBank/DDBJ whole genome shotgun (WGS) entry which is preliminary data.</text>
</comment>
<protein>
    <submittedName>
        <fullName evidence="1">Uncharacterized protein</fullName>
    </submittedName>
</protein>